<organism evidence="2 3">
    <name type="scientific">Fictibacillus phosphorivorans</name>
    <dbReference type="NCBI Taxonomy" id="1221500"/>
    <lineage>
        <taxon>Bacteria</taxon>
        <taxon>Bacillati</taxon>
        <taxon>Bacillota</taxon>
        <taxon>Bacilli</taxon>
        <taxon>Bacillales</taxon>
        <taxon>Fictibacillaceae</taxon>
        <taxon>Fictibacillus</taxon>
    </lineage>
</organism>
<dbReference type="Proteomes" id="UP000076623">
    <property type="component" value="Chromosome"/>
</dbReference>
<gene>
    <name evidence="2" type="ORF">ABE65_012500</name>
</gene>
<accession>A0A160IPH7</accession>
<keyword evidence="3" id="KW-1185">Reference proteome</keyword>
<proteinExistence type="predicted"/>
<evidence type="ECO:0000256" key="1">
    <source>
        <dbReference type="SAM" id="Phobius"/>
    </source>
</evidence>
<protein>
    <submittedName>
        <fullName evidence="2">Uncharacterized protein</fullName>
    </submittedName>
</protein>
<dbReference type="KEGG" id="fpn:ABE65_012500"/>
<dbReference type="AlphaFoldDB" id="A0A160IPH7"/>
<keyword evidence="1" id="KW-1133">Transmembrane helix</keyword>
<sequence>MVMHSLLTFVIVFLINWFWTEQSFILKPLVIGVVCGGIFYSIEKIFKKKNTSKEKKRTV</sequence>
<reference evidence="2 3" key="1">
    <citation type="submission" date="2016-04" db="EMBL/GenBank/DDBJ databases">
        <title>Complete genome sequence of Fictibacillus phosphorivorans G25-29, a strain toxic to nematodes.</title>
        <authorList>
            <person name="Zheng Z."/>
        </authorList>
    </citation>
    <scope>NUCLEOTIDE SEQUENCE [LARGE SCALE GENOMIC DNA]</scope>
    <source>
        <strain evidence="2 3">G25-29</strain>
    </source>
</reference>
<keyword evidence="1" id="KW-0812">Transmembrane</keyword>
<keyword evidence="1" id="KW-0472">Membrane</keyword>
<evidence type="ECO:0000313" key="2">
    <source>
        <dbReference type="EMBL" id="ANC77572.1"/>
    </source>
</evidence>
<evidence type="ECO:0000313" key="3">
    <source>
        <dbReference type="Proteomes" id="UP000076623"/>
    </source>
</evidence>
<feature type="transmembrane region" description="Helical" evidence="1">
    <location>
        <begin position="30"/>
        <end position="46"/>
    </location>
</feature>
<dbReference type="EMBL" id="CP015378">
    <property type="protein sequence ID" value="ANC77572.1"/>
    <property type="molecule type" value="Genomic_DNA"/>
</dbReference>
<name>A0A160IPH7_9BACL</name>